<proteinExistence type="predicted"/>
<evidence type="ECO:0000313" key="2">
    <source>
        <dbReference type="Proteomes" id="UP000488299"/>
    </source>
</evidence>
<comment type="caution">
    <text evidence="1">The sequence shown here is derived from an EMBL/GenBank/DDBJ whole genome shotgun (WGS) entry which is preliminary data.</text>
</comment>
<protein>
    <submittedName>
        <fullName evidence="1">Uncharacterized protein</fullName>
    </submittedName>
</protein>
<dbReference type="Proteomes" id="UP000488299">
    <property type="component" value="Unassembled WGS sequence"/>
</dbReference>
<gene>
    <name evidence="1" type="ORF">F5984_17200</name>
</gene>
<evidence type="ECO:0000313" key="1">
    <source>
        <dbReference type="EMBL" id="KAB7729360.1"/>
    </source>
</evidence>
<dbReference type="EMBL" id="WELI01000006">
    <property type="protein sequence ID" value="KAB7729360.1"/>
    <property type="molecule type" value="Genomic_DNA"/>
</dbReference>
<dbReference type="AlphaFoldDB" id="A0A7J5TXL4"/>
<keyword evidence="2" id="KW-1185">Reference proteome</keyword>
<accession>A0A7J5TXL4</accession>
<sequence>MDNLKVCLLLSATIRPTSVPFLKRTSALDRERDYVESVSKWIAHGLPIVFVENSGTTSENVKSELAKISNTEYLTYVSQNSSLGKSHGEIEIIEYAFKNSRIIQESDLIIKVTGRYYVENLMNILSDVIRQNAFVMGWMKHNLEFADSRLMIARKDFYREYFIPQGPKVSEIDGIYFEHIYARAIHSAMSFGLKWCFPISPPIFDGFSGTEDLRYKNDIFRRLKRNIILSLTKTLLKINY</sequence>
<dbReference type="RefSeq" id="WP_152125440.1">
    <property type="nucleotide sequence ID" value="NZ_WELI01000006.1"/>
</dbReference>
<name>A0A7J5TXL4_9BACT</name>
<organism evidence="1 2">
    <name type="scientific">Rudanella paleaurantiibacter</name>
    <dbReference type="NCBI Taxonomy" id="2614655"/>
    <lineage>
        <taxon>Bacteria</taxon>
        <taxon>Pseudomonadati</taxon>
        <taxon>Bacteroidota</taxon>
        <taxon>Cytophagia</taxon>
        <taxon>Cytophagales</taxon>
        <taxon>Cytophagaceae</taxon>
        <taxon>Rudanella</taxon>
    </lineage>
</organism>
<reference evidence="1 2" key="1">
    <citation type="submission" date="2019-10" db="EMBL/GenBank/DDBJ databases">
        <title>Rudanella paleaurantiibacter sp. nov., isolated from sludge.</title>
        <authorList>
            <person name="Xu S.Q."/>
        </authorList>
    </citation>
    <scope>NUCLEOTIDE SEQUENCE [LARGE SCALE GENOMIC DNA]</scope>
    <source>
        <strain evidence="1 2">HX-22-17</strain>
    </source>
</reference>